<dbReference type="OrthoDB" id="37297at2759"/>
<dbReference type="CDD" id="cd02972">
    <property type="entry name" value="DsbA_family"/>
    <property type="match status" value="1"/>
</dbReference>
<dbReference type="GO" id="GO:0003690">
    <property type="term" value="F:double-stranded DNA binding"/>
    <property type="evidence" value="ECO:0007669"/>
    <property type="project" value="InterPro"/>
</dbReference>
<name>A0A8H7CXX1_9AGAR</name>
<dbReference type="GO" id="GO:0000973">
    <property type="term" value="P:post-transcriptional tethering of RNA polymerase II gene DNA at nuclear periphery"/>
    <property type="evidence" value="ECO:0007669"/>
    <property type="project" value="TreeGrafter"/>
</dbReference>
<dbReference type="AlphaFoldDB" id="A0A8H7CXX1"/>
<dbReference type="GO" id="GO:0006368">
    <property type="term" value="P:transcription elongation by RNA polymerase II"/>
    <property type="evidence" value="ECO:0007669"/>
    <property type="project" value="TreeGrafter"/>
</dbReference>
<dbReference type="PANTHER" id="PTHR12732">
    <property type="entry name" value="UNCHARACTERIZED PROTEASOME COMPONENT REGION PCI-CONTAINING"/>
    <property type="match status" value="1"/>
</dbReference>
<proteinExistence type="predicted"/>
<dbReference type="PANTHER" id="PTHR12732:SF0">
    <property type="entry name" value="PCI DOMAIN-CONTAINING PROTEIN 2"/>
    <property type="match status" value="1"/>
</dbReference>
<dbReference type="GO" id="GO:0070390">
    <property type="term" value="C:transcription export complex 2"/>
    <property type="evidence" value="ECO:0007669"/>
    <property type="project" value="TreeGrafter"/>
</dbReference>
<dbReference type="EMBL" id="JACAZI010000009">
    <property type="protein sequence ID" value="KAF7352242.1"/>
    <property type="molecule type" value="Genomic_DNA"/>
</dbReference>
<dbReference type="Proteomes" id="UP000620124">
    <property type="component" value="Unassembled WGS sequence"/>
</dbReference>
<comment type="caution">
    <text evidence="1">The sequence shown here is derived from an EMBL/GenBank/DDBJ whole genome shotgun (WGS) entry which is preliminary data.</text>
</comment>
<dbReference type="SUPFAM" id="SSF52833">
    <property type="entry name" value="Thioredoxin-like"/>
    <property type="match status" value="1"/>
</dbReference>
<organism evidence="1 2">
    <name type="scientific">Mycena venus</name>
    <dbReference type="NCBI Taxonomy" id="2733690"/>
    <lineage>
        <taxon>Eukaryota</taxon>
        <taxon>Fungi</taxon>
        <taxon>Dikarya</taxon>
        <taxon>Basidiomycota</taxon>
        <taxon>Agaricomycotina</taxon>
        <taxon>Agaricomycetes</taxon>
        <taxon>Agaricomycetidae</taxon>
        <taxon>Agaricales</taxon>
        <taxon>Marasmiineae</taxon>
        <taxon>Mycenaceae</taxon>
        <taxon>Mycena</taxon>
    </lineage>
</organism>
<dbReference type="Gene3D" id="3.40.30.10">
    <property type="entry name" value="Glutaredoxin"/>
    <property type="match status" value="1"/>
</dbReference>
<dbReference type="InterPro" id="IPR036249">
    <property type="entry name" value="Thioredoxin-like_sf"/>
</dbReference>
<gene>
    <name evidence="1" type="ORF">MVEN_01187600</name>
</gene>
<dbReference type="SMART" id="SM00753">
    <property type="entry name" value="PAM"/>
    <property type="match status" value="1"/>
</dbReference>
<evidence type="ECO:0000313" key="1">
    <source>
        <dbReference type="EMBL" id="KAF7352242.1"/>
    </source>
</evidence>
<dbReference type="GO" id="GO:0016973">
    <property type="term" value="P:poly(A)+ mRNA export from nucleus"/>
    <property type="evidence" value="ECO:0007669"/>
    <property type="project" value="TreeGrafter"/>
</dbReference>
<dbReference type="GO" id="GO:0003723">
    <property type="term" value="F:RNA binding"/>
    <property type="evidence" value="ECO:0007669"/>
    <property type="project" value="InterPro"/>
</dbReference>
<protein>
    <submittedName>
        <fullName evidence="1">Protein CSN12</fullName>
    </submittedName>
</protein>
<dbReference type="InterPro" id="IPR045114">
    <property type="entry name" value="Csn12-like"/>
</dbReference>
<sequence>MPMDFSTFLTQINDALNAENGPNLAYLLRPTSPHGKDLVKGFRSPTPATLAHFKGSIMSPWDEIAIQSSHSLFPCSSDFFIENRGWTLPALFSILRDLRDLAHDADWHAKVHSEQSECMVEAARIVAKAFSNCMTDRNSPPDESRKWGVYYVVGLAMKCYFKVRRISLTKNIIKVLENNADIPALENYPRSHQVTYRYYIGMLSFLNEEYAKAEQELTLAFYHCHIAAHENQARILAYLIPLRILRGHLPSDELMHRFPVLADIFAPALELREARLIELNLLLTLEKARELCLRGAVPPRVGRLGQGHAHPALDVPLRAADIGHQGRRARGGRPREADGRARVDERVPEACGSDGTVCVDRTRRTLSYTKQNDMALQPSLRPLIIAGTHDAPHTLDIFLDYVCPFSAKFSLAIDSVLVPLLGPGGKYHGKVKAIFRPQVQPWHASSTFVHEAGLAVARTAPESFWPFSLALFKRQGEYFDIPTSTLTPLQIREKLAALAAEVIPVPSHAARNFADLLYTIKFSRQNGIHVSPTVLWDGLVANEISSSWGQNEWSDFLEAKVVV</sequence>
<reference evidence="1" key="1">
    <citation type="submission" date="2020-05" db="EMBL/GenBank/DDBJ databases">
        <title>Mycena genomes resolve the evolution of fungal bioluminescence.</title>
        <authorList>
            <person name="Tsai I.J."/>
        </authorList>
    </citation>
    <scope>NUCLEOTIDE SEQUENCE</scope>
    <source>
        <strain evidence="1">CCC161011</strain>
    </source>
</reference>
<accession>A0A8H7CXX1</accession>
<keyword evidence="2" id="KW-1185">Reference proteome</keyword>
<evidence type="ECO:0000313" key="2">
    <source>
        <dbReference type="Proteomes" id="UP000620124"/>
    </source>
</evidence>